<reference evidence="2" key="1">
    <citation type="submission" date="2021-06" db="EMBL/GenBank/DDBJ databases">
        <authorList>
            <person name="Hodson N. C."/>
            <person name="Mongue J. A."/>
            <person name="Jaron S. K."/>
        </authorList>
    </citation>
    <scope>NUCLEOTIDE SEQUENCE</scope>
</reference>
<dbReference type="AlphaFoldDB" id="A0A8J2J4B3"/>
<accession>A0A8J2J4B3</accession>
<proteinExistence type="predicted"/>
<dbReference type="PROSITE" id="PS51186">
    <property type="entry name" value="GNAT"/>
    <property type="match status" value="1"/>
</dbReference>
<evidence type="ECO:0000313" key="3">
    <source>
        <dbReference type="Proteomes" id="UP000708208"/>
    </source>
</evidence>
<keyword evidence="3" id="KW-1185">Reference proteome</keyword>
<evidence type="ECO:0000259" key="1">
    <source>
        <dbReference type="PROSITE" id="PS51186"/>
    </source>
</evidence>
<evidence type="ECO:0000313" key="2">
    <source>
        <dbReference type="EMBL" id="CAG7633600.1"/>
    </source>
</evidence>
<name>A0A8J2J4B3_9HEXA</name>
<dbReference type="GO" id="GO:0016747">
    <property type="term" value="F:acyltransferase activity, transferring groups other than amino-acyl groups"/>
    <property type="evidence" value="ECO:0007669"/>
    <property type="project" value="InterPro"/>
</dbReference>
<feature type="domain" description="N-acetyltransferase" evidence="1">
    <location>
        <begin position="8"/>
        <end position="145"/>
    </location>
</feature>
<protein>
    <recommendedName>
        <fullName evidence="1">N-acetyltransferase domain-containing protein</fullName>
    </recommendedName>
</protein>
<comment type="caution">
    <text evidence="2">The sequence shown here is derived from an EMBL/GenBank/DDBJ whole genome shotgun (WGS) entry which is preliminary data.</text>
</comment>
<dbReference type="Proteomes" id="UP000708208">
    <property type="component" value="Unassembled WGS sequence"/>
</dbReference>
<dbReference type="CDD" id="cd04301">
    <property type="entry name" value="NAT_SF"/>
    <property type="match status" value="1"/>
</dbReference>
<dbReference type="InterPro" id="IPR000182">
    <property type="entry name" value="GNAT_dom"/>
</dbReference>
<dbReference type="Pfam" id="PF00583">
    <property type="entry name" value="Acetyltransf_1"/>
    <property type="match status" value="1"/>
</dbReference>
<sequence>MANKTLEEKIQPAFPPADEDVMFLTDKINEASAEKGIKGGVRLPFGYFIRDESGKMLAGCNGSIIFGGLHIDQLWVDTSLRKTGYGTMLLNKVEELAKKENCTMIYLATMSFLAEEFYTKNGYTVYCRHKGFTNDSEMISLHKYL</sequence>
<gene>
    <name evidence="2" type="ORF">AFUS01_LOCUS185</name>
</gene>
<dbReference type="EMBL" id="CAJVCH010000682">
    <property type="protein sequence ID" value="CAG7633600.1"/>
    <property type="molecule type" value="Genomic_DNA"/>
</dbReference>
<dbReference type="OrthoDB" id="7305308at2759"/>
<organism evidence="2 3">
    <name type="scientific">Allacma fusca</name>
    <dbReference type="NCBI Taxonomy" id="39272"/>
    <lineage>
        <taxon>Eukaryota</taxon>
        <taxon>Metazoa</taxon>
        <taxon>Ecdysozoa</taxon>
        <taxon>Arthropoda</taxon>
        <taxon>Hexapoda</taxon>
        <taxon>Collembola</taxon>
        <taxon>Symphypleona</taxon>
        <taxon>Sminthuridae</taxon>
        <taxon>Allacma</taxon>
    </lineage>
</organism>